<protein>
    <recommendedName>
        <fullName evidence="2">Brix domain-containing protein</fullName>
    </recommendedName>
</protein>
<dbReference type="AlphaFoldDB" id="A0A383V3X1"/>
<dbReference type="FunFam" id="3.40.50.10480:FF:000004">
    <property type="entry name" value="Ribosome production factor 1"/>
    <property type="match status" value="1"/>
</dbReference>
<organism evidence="3 4">
    <name type="scientific">Tetradesmus obliquus</name>
    <name type="common">Green alga</name>
    <name type="synonym">Acutodesmus obliquus</name>
    <dbReference type="NCBI Taxonomy" id="3088"/>
    <lineage>
        <taxon>Eukaryota</taxon>
        <taxon>Viridiplantae</taxon>
        <taxon>Chlorophyta</taxon>
        <taxon>core chlorophytes</taxon>
        <taxon>Chlorophyceae</taxon>
        <taxon>CS clade</taxon>
        <taxon>Sphaeropleales</taxon>
        <taxon>Scenedesmaceae</taxon>
        <taxon>Tetradesmus</taxon>
    </lineage>
</organism>
<keyword evidence="4" id="KW-1185">Reference proteome</keyword>
<dbReference type="SMART" id="SM00879">
    <property type="entry name" value="Brix"/>
    <property type="match status" value="1"/>
</dbReference>
<dbReference type="EMBL" id="FNXT01000013">
    <property type="protein sequence ID" value="SZX59643.1"/>
    <property type="molecule type" value="Genomic_DNA"/>
</dbReference>
<reference evidence="3 4" key="1">
    <citation type="submission" date="2016-10" db="EMBL/GenBank/DDBJ databases">
        <authorList>
            <person name="Cai Z."/>
        </authorList>
    </citation>
    <scope>NUCLEOTIDE SEQUENCE [LARGE SCALE GENOMIC DNA]</scope>
</reference>
<feature type="compositionally biased region" description="Basic and acidic residues" evidence="1">
    <location>
        <begin position="1"/>
        <end position="12"/>
    </location>
</feature>
<dbReference type="PANTHER" id="PTHR22734">
    <property type="entry name" value="U3 SMALL NUCLEOLAR RIBONUCLEOPROTEIN PROTEIN IMP4"/>
    <property type="match status" value="1"/>
</dbReference>
<dbReference type="GO" id="GO:0000470">
    <property type="term" value="P:maturation of LSU-rRNA"/>
    <property type="evidence" value="ECO:0007669"/>
    <property type="project" value="TreeGrafter"/>
</dbReference>
<dbReference type="SUPFAM" id="SSF52954">
    <property type="entry name" value="Class II aaRS ABD-related"/>
    <property type="match status" value="1"/>
</dbReference>
<feature type="domain" description="Brix" evidence="2">
    <location>
        <begin position="125"/>
        <end position="322"/>
    </location>
</feature>
<feature type="compositionally biased region" description="Basic and acidic residues" evidence="1">
    <location>
        <begin position="63"/>
        <end position="74"/>
    </location>
</feature>
<dbReference type="InterPro" id="IPR007109">
    <property type="entry name" value="Brix"/>
</dbReference>
<dbReference type="GO" id="GO:0005730">
    <property type="term" value="C:nucleolus"/>
    <property type="evidence" value="ECO:0007669"/>
    <property type="project" value="TreeGrafter"/>
</dbReference>
<name>A0A383V3X1_TETOB</name>
<dbReference type="GO" id="GO:0042134">
    <property type="term" value="F:rRNA primary transcript binding"/>
    <property type="evidence" value="ECO:0007669"/>
    <property type="project" value="InterPro"/>
</dbReference>
<evidence type="ECO:0000313" key="4">
    <source>
        <dbReference type="Proteomes" id="UP000256970"/>
    </source>
</evidence>
<evidence type="ECO:0000259" key="2">
    <source>
        <dbReference type="PROSITE" id="PS50833"/>
    </source>
</evidence>
<proteinExistence type="predicted"/>
<dbReference type="Proteomes" id="UP000256970">
    <property type="component" value="Unassembled WGS sequence"/>
</dbReference>
<dbReference type="Gene3D" id="3.40.50.10480">
    <property type="entry name" value="Probable brix-domain ribosomal biogenesis protein"/>
    <property type="match status" value="1"/>
</dbReference>
<dbReference type="InterPro" id="IPR044281">
    <property type="entry name" value="IMP4/RPF1"/>
</dbReference>
<accession>A0A383V3X1</accession>
<gene>
    <name evidence="3" type="ORF">BQ4739_LOCUS245</name>
</gene>
<sequence>MAQKRQREEGKPADASAGERQPGSGSKATLGQQTSHIKNKLVRAELYAKLKHKQKKQKKVERKKRDAEAARAEELGLEPPPKKQQKTLENTREKDVTMVEEGDEEVALDEADDEFAAHFARQREPKVLVTTCFKPSKAMFTFLTEMLEVLPCAEYYKRQGFPLKKVVGFAAGRDYSDLLVFNEDRKEVNGLLHVHLPDGPTAHYRISSLVLGQDIKGHGRPSSHRPELVLNGFGTRLGRRVGRMLGSLFHQEPQFRGRRVATFHNQRDFIFFRHHRYIFEEKESKAEAAQPGRPKTAVVARMQELGPRFTLKLQSLQKGTFDSKCGEFEWVHKKEMDTSRRRFHL</sequence>
<evidence type="ECO:0000256" key="1">
    <source>
        <dbReference type="SAM" id="MobiDB-lite"/>
    </source>
</evidence>
<dbReference type="GO" id="GO:0000460">
    <property type="term" value="P:maturation of 5.8S rRNA"/>
    <property type="evidence" value="ECO:0007669"/>
    <property type="project" value="TreeGrafter"/>
</dbReference>
<feature type="compositionally biased region" description="Basic residues" evidence="1">
    <location>
        <begin position="49"/>
        <end position="62"/>
    </location>
</feature>
<feature type="region of interest" description="Disordered" evidence="1">
    <location>
        <begin position="1"/>
        <end position="96"/>
    </location>
</feature>
<dbReference type="GO" id="GO:0030687">
    <property type="term" value="C:preribosome, large subunit precursor"/>
    <property type="evidence" value="ECO:0007669"/>
    <property type="project" value="TreeGrafter"/>
</dbReference>
<dbReference type="Pfam" id="PF04427">
    <property type="entry name" value="Brix"/>
    <property type="match status" value="1"/>
</dbReference>
<dbReference type="PANTHER" id="PTHR22734:SF3">
    <property type="entry name" value="RIBOSOME PRODUCTION FACTOR 1"/>
    <property type="match status" value="1"/>
</dbReference>
<dbReference type="STRING" id="3088.A0A383V3X1"/>
<feature type="compositionally biased region" description="Polar residues" evidence="1">
    <location>
        <begin position="23"/>
        <end position="36"/>
    </location>
</feature>
<evidence type="ECO:0000313" key="3">
    <source>
        <dbReference type="EMBL" id="SZX59643.1"/>
    </source>
</evidence>
<dbReference type="PROSITE" id="PS50833">
    <property type="entry name" value="BRIX"/>
    <property type="match status" value="1"/>
</dbReference>